<dbReference type="GO" id="GO:0016987">
    <property type="term" value="F:sigma factor activity"/>
    <property type="evidence" value="ECO:0007669"/>
    <property type="project" value="UniProtKB-KW"/>
</dbReference>
<dbReference type="HOGENOM" id="CLU_047691_4_1_10"/>
<name>U6RFN9_9BACT</name>
<dbReference type="InterPro" id="IPR013249">
    <property type="entry name" value="RNA_pol_sigma70_r4_t2"/>
</dbReference>
<dbReference type="OrthoDB" id="1493347at2"/>
<proteinExistence type="inferred from homology"/>
<dbReference type="NCBIfam" id="TIGR02985">
    <property type="entry name" value="Sig70_bacteroi1"/>
    <property type="match status" value="1"/>
</dbReference>
<dbReference type="Gene3D" id="1.10.1740.10">
    <property type="match status" value="1"/>
</dbReference>
<dbReference type="GO" id="GO:0006352">
    <property type="term" value="P:DNA-templated transcription initiation"/>
    <property type="evidence" value="ECO:0007669"/>
    <property type="project" value="InterPro"/>
</dbReference>
<evidence type="ECO:0000313" key="8">
    <source>
        <dbReference type="Proteomes" id="UP000017831"/>
    </source>
</evidence>
<keyword evidence="8" id="KW-1185">Reference proteome</keyword>
<sequence>MKLENEKALIRTIAEGNTKSFEVLFYSYYPRLKGFICDLLQSPEEAEDISQDIFTTLWQNRTSLDKIDNISAYLFRIAKNAVYRHIERNMLFKNYQQKQTESTPNVIEDNEIYKYIDAKELELLITIAVERMPPQRQRIYKMSREQGMSNDEIAASLCINKRTVENHLTQALADIRKLLSLILIIFF</sequence>
<evidence type="ECO:0000259" key="5">
    <source>
        <dbReference type="Pfam" id="PF04542"/>
    </source>
</evidence>
<dbReference type="InterPro" id="IPR007627">
    <property type="entry name" value="RNA_pol_sigma70_r2"/>
</dbReference>
<evidence type="ECO:0000256" key="1">
    <source>
        <dbReference type="ARBA" id="ARBA00010641"/>
    </source>
</evidence>
<keyword evidence="3" id="KW-0731">Sigma factor</keyword>
<dbReference type="InterPro" id="IPR039425">
    <property type="entry name" value="RNA_pol_sigma-70-like"/>
</dbReference>
<dbReference type="Pfam" id="PF04542">
    <property type="entry name" value="Sigma70_r2"/>
    <property type="match status" value="1"/>
</dbReference>
<dbReference type="InterPro" id="IPR013325">
    <property type="entry name" value="RNA_pol_sigma_r2"/>
</dbReference>
<feature type="domain" description="RNA polymerase sigma factor 70 region 4 type 2" evidence="6">
    <location>
        <begin position="128"/>
        <end position="174"/>
    </location>
</feature>
<dbReference type="InterPro" id="IPR014284">
    <property type="entry name" value="RNA_pol_sigma-70_dom"/>
</dbReference>
<feature type="domain" description="RNA polymerase sigma-70 region 2" evidence="5">
    <location>
        <begin position="25"/>
        <end position="89"/>
    </location>
</feature>
<dbReference type="GeneID" id="60062101"/>
<organism evidence="7 8">
    <name type="scientific">Phocaeicola massiliensis B84634 = Timone 84634 = DSM 17679 = JCM 13223</name>
    <dbReference type="NCBI Taxonomy" id="1121098"/>
    <lineage>
        <taxon>Bacteria</taxon>
        <taxon>Pseudomonadati</taxon>
        <taxon>Bacteroidota</taxon>
        <taxon>Bacteroidia</taxon>
        <taxon>Bacteroidales</taxon>
        <taxon>Bacteroidaceae</taxon>
        <taxon>Phocaeicola</taxon>
    </lineage>
</organism>
<dbReference type="PANTHER" id="PTHR43133:SF46">
    <property type="entry name" value="RNA POLYMERASE SIGMA-70 FACTOR ECF SUBFAMILY"/>
    <property type="match status" value="1"/>
</dbReference>
<reference evidence="7 8" key="1">
    <citation type="submission" date="2013-04" db="EMBL/GenBank/DDBJ databases">
        <title>The Genome Sequence of Bacteroides massiliensis DSM 17679.</title>
        <authorList>
            <consortium name="The Broad Institute Genomics Platform"/>
            <person name="Earl A."/>
            <person name="Ward D."/>
            <person name="Feldgarden M."/>
            <person name="Gevers D."/>
            <person name="Martens E."/>
            <person name="Fenner L."/>
            <person name="Roux V."/>
            <person name="Mallet M.N."/>
            <person name="Raoult D."/>
            <person name="Walker B."/>
            <person name="Young S."/>
            <person name="Zeng Q."/>
            <person name="Gargeya S."/>
            <person name="Fitzgerald M."/>
            <person name="Haas B."/>
            <person name="Abouelleil A."/>
            <person name="Allen A.W."/>
            <person name="Alvarado L."/>
            <person name="Arachchi H.M."/>
            <person name="Berlin A.M."/>
            <person name="Chapman S.B."/>
            <person name="Gainer-Dewar J."/>
            <person name="Goldberg J."/>
            <person name="Griggs A."/>
            <person name="Gujja S."/>
            <person name="Hansen M."/>
            <person name="Howarth C."/>
            <person name="Imamovic A."/>
            <person name="Ireland A."/>
            <person name="Larimer J."/>
            <person name="McCowan C."/>
            <person name="Murphy C."/>
            <person name="Pearson M."/>
            <person name="Poon T.W."/>
            <person name="Priest M."/>
            <person name="Roberts A."/>
            <person name="Saif S."/>
            <person name="Shea T."/>
            <person name="Sisk P."/>
            <person name="Sykes S."/>
            <person name="Wortman J."/>
            <person name="Nusbaum C."/>
            <person name="Birren B."/>
        </authorList>
    </citation>
    <scope>NUCLEOTIDE SEQUENCE [LARGE SCALE GENOMIC DNA]</scope>
    <source>
        <strain evidence="8">B84634 / Timone 84634 / DSM 17679 / JCM 13223</strain>
    </source>
</reference>
<keyword evidence="4" id="KW-0804">Transcription</keyword>
<dbReference type="GO" id="GO:0003677">
    <property type="term" value="F:DNA binding"/>
    <property type="evidence" value="ECO:0007669"/>
    <property type="project" value="InterPro"/>
</dbReference>
<comment type="similarity">
    <text evidence="1">Belongs to the sigma-70 factor family. ECF subfamily.</text>
</comment>
<dbReference type="InterPro" id="IPR014327">
    <property type="entry name" value="RNA_pol_sigma70_bacteroid"/>
</dbReference>
<protein>
    <submittedName>
        <fullName evidence="7">RNA polymerase sigma-70 factor</fullName>
    </submittedName>
</protein>
<dbReference type="InterPro" id="IPR013324">
    <property type="entry name" value="RNA_pol_sigma_r3/r4-like"/>
</dbReference>
<dbReference type="RefSeq" id="WP_005940271.1">
    <property type="nucleotide sequence ID" value="NZ_KB890342.1"/>
</dbReference>
<dbReference type="STRING" id="1121098.HMPREF1534_01944"/>
<dbReference type="PATRIC" id="fig|1121098.3.peg.1972"/>
<accession>U6RFN9</accession>
<dbReference type="EMBL" id="AQHY01000025">
    <property type="protein sequence ID" value="EOA54551.1"/>
    <property type="molecule type" value="Genomic_DNA"/>
</dbReference>
<evidence type="ECO:0000256" key="2">
    <source>
        <dbReference type="ARBA" id="ARBA00023015"/>
    </source>
</evidence>
<dbReference type="NCBIfam" id="TIGR02937">
    <property type="entry name" value="sigma70-ECF"/>
    <property type="match status" value="1"/>
</dbReference>
<dbReference type="eggNOG" id="COG1595">
    <property type="taxonomic scope" value="Bacteria"/>
</dbReference>
<evidence type="ECO:0000256" key="3">
    <source>
        <dbReference type="ARBA" id="ARBA00023082"/>
    </source>
</evidence>
<dbReference type="SUPFAM" id="SSF88946">
    <property type="entry name" value="Sigma2 domain of RNA polymerase sigma factors"/>
    <property type="match status" value="1"/>
</dbReference>
<evidence type="ECO:0000256" key="4">
    <source>
        <dbReference type="ARBA" id="ARBA00023163"/>
    </source>
</evidence>
<keyword evidence="2" id="KW-0805">Transcription regulation</keyword>
<evidence type="ECO:0000259" key="6">
    <source>
        <dbReference type="Pfam" id="PF08281"/>
    </source>
</evidence>
<dbReference type="Pfam" id="PF08281">
    <property type="entry name" value="Sigma70_r4_2"/>
    <property type="match status" value="1"/>
</dbReference>
<comment type="caution">
    <text evidence="7">The sequence shown here is derived from an EMBL/GenBank/DDBJ whole genome shotgun (WGS) entry which is preliminary data.</text>
</comment>
<dbReference type="AlphaFoldDB" id="U6RFN9"/>
<evidence type="ECO:0000313" key="7">
    <source>
        <dbReference type="EMBL" id="EOA54551.1"/>
    </source>
</evidence>
<dbReference type="PANTHER" id="PTHR43133">
    <property type="entry name" value="RNA POLYMERASE ECF-TYPE SIGMA FACTO"/>
    <property type="match status" value="1"/>
</dbReference>
<dbReference type="SUPFAM" id="SSF88659">
    <property type="entry name" value="Sigma3 and sigma4 domains of RNA polymerase sigma factors"/>
    <property type="match status" value="1"/>
</dbReference>
<dbReference type="Gene3D" id="1.10.10.10">
    <property type="entry name" value="Winged helix-like DNA-binding domain superfamily/Winged helix DNA-binding domain"/>
    <property type="match status" value="1"/>
</dbReference>
<gene>
    <name evidence="7" type="ORF">HMPREF1534_01944</name>
</gene>
<dbReference type="Proteomes" id="UP000017831">
    <property type="component" value="Unassembled WGS sequence"/>
</dbReference>
<dbReference type="InterPro" id="IPR036388">
    <property type="entry name" value="WH-like_DNA-bd_sf"/>
</dbReference>